<protein>
    <recommendedName>
        <fullName evidence="3">Glycosyltransferase</fullName>
    </recommendedName>
</protein>
<name>A0A316DNB0_9FLAO</name>
<evidence type="ECO:0008006" key="3">
    <source>
        <dbReference type="Google" id="ProtNLM"/>
    </source>
</evidence>
<sequence length="197" mass="22776">MVFTRNPELGKVKTRLAITIGNNSALKIYNYLLSHTEKVIKQIDSDKIIYYSVKVRNNDIWDDSIYKKNLQKGNDLGLKMQNAFKDAFENNYYKVIIVGSDLFDLKPEHITNAFKKLDQHDIVIGPALDGGYYLIGMNKLHSCIFKNKNWGTSTVLKDTLKDLQHLDVFLLEELNDIDTFEDLKDNKTLKELITKNE</sequence>
<dbReference type="PANTHER" id="PTHR36529">
    <property type="entry name" value="SLL1095 PROTEIN"/>
    <property type="match status" value="1"/>
</dbReference>
<comment type="caution">
    <text evidence="1">The sequence shown here is derived from an EMBL/GenBank/DDBJ whole genome shotgun (WGS) entry which is preliminary data.</text>
</comment>
<evidence type="ECO:0000313" key="1">
    <source>
        <dbReference type="EMBL" id="PWK19072.1"/>
    </source>
</evidence>
<dbReference type="NCBIfam" id="TIGR04282">
    <property type="entry name" value="glyco_like_cofC"/>
    <property type="match status" value="1"/>
</dbReference>
<reference evidence="1 2" key="1">
    <citation type="submission" date="2018-05" db="EMBL/GenBank/DDBJ databases">
        <title>Genomic Encyclopedia of Archaeal and Bacterial Type Strains, Phase II (KMG-II): from individual species to whole genera.</title>
        <authorList>
            <person name="Goeker M."/>
        </authorList>
    </citation>
    <scope>NUCLEOTIDE SEQUENCE [LARGE SCALE GENOMIC DNA]</scope>
    <source>
        <strain evidence="1 2">DSM 22637</strain>
    </source>
</reference>
<evidence type="ECO:0000313" key="2">
    <source>
        <dbReference type="Proteomes" id="UP000245430"/>
    </source>
</evidence>
<dbReference type="PANTHER" id="PTHR36529:SF1">
    <property type="entry name" value="GLYCOSYLTRANSFERASE"/>
    <property type="match status" value="1"/>
</dbReference>
<dbReference type="EMBL" id="QGGP01000003">
    <property type="protein sequence ID" value="PWK19072.1"/>
    <property type="molecule type" value="Genomic_DNA"/>
</dbReference>
<dbReference type="Pfam" id="PF09837">
    <property type="entry name" value="DUF2064"/>
    <property type="match status" value="1"/>
</dbReference>
<dbReference type="Proteomes" id="UP000245430">
    <property type="component" value="Unassembled WGS sequence"/>
</dbReference>
<dbReference type="AlphaFoldDB" id="A0A316DNB0"/>
<dbReference type="SUPFAM" id="SSF53448">
    <property type="entry name" value="Nucleotide-diphospho-sugar transferases"/>
    <property type="match status" value="1"/>
</dbReference>
<dbReference type="InterPro" id="IPR029044">
    <property type="entry name" value="Nucleotide-diphossugar_trans"/>
</dbReference>
<keyword evidence="2" id="KW-1185">Reference proteome</keyword>
<dbReference type="Gene3D" id="3.90.550.10">
    <property type="entry name" value="Spore Coat Polysaccharide Biosynthesis Protein SpsA, Chain A"/>
    <property type="match status" value="1"/>
</dbReference>
<accession>A0A316DNB0</accession>
<gene>
    <name evidence="1" type="ORF">LX78_01550</name>
</gene>
<proteinExistence type="predicted"/>
<dbReference type="InterPro" id="IPR018641">
    <property type="entry name" value="Trfase_1_rSAM/seldom-assoc"/>
</dbReference>
<organism evidence="1 2">
    <name type="scientific">Xanthomarina spongicola</name>
    <dbReference type="NCBI Taxonomy" id="570520"/>
    <lineage>
        <taxon>Bacteria</taxon>
        <taxon>Pseudomonadati</taxon>
        <taxon>Bacteroidota</taxon>
        <taxon>Flavobacteriia</taxon>
        <taxon>Flavobacteriales</taxon>
        <taxon>Flavobacteriaceae</taxon>
        <taxon>Xanthomarina</taxon>
    </lineage>
</organism>